<dbReference type="AlphaFoldDB" id="A0A1F5SLJ9"/>
<proteinExistence type="predicted"/>
<keyword evidence="1" id="KW-1133">Transmembrane helix</keyword>
<sequence>MAKPRGKSNIDESIVIKNSKKSGLAEFIRRPMPTDEEVESFEELVEESAYVSRNPAFVKDGVISLRDRGGEEGISREMEEEIDESLHEIYEDNNGKMIDVKKMDIKKRRGFFFWLFFFIFMTGGITGAAYGAYRYFYLGGGSDATAVEFSIEGKSEVAAGEEFFYSIHYKNLSNINIRDVRIEVKFPDNFIFLDSYPESGNEKNDKIGSWNIGAVGARETGKIKIKGMMVGLENDRGIITADLTYSPENFSSEFKKETMSSTMINDIGIEIDYDYIASALIGQEDEVTIRLNPNEKNYIGNFRLTVEPQENIEIGAPAPKEEDKGKLAPAKMIRPGVWEIESLGKEEKILPIRIKFTEKKSDKQDIVVYFEKNIGDSATATASSVSGRYIKFHEAKLNFEVMKSDLNLTMIVNGARDNQGADFGQTLNYSIVYKNSGETDMKDVVIMAVLDSDFLDWASLKDENKGKEKGNTITWSKEEIPALETIAKHAEGTIDFSIDILNVGAIDPGKKYQAESYAQFSVGEIEEGAERSEDGDNRSNTVLIRINSDLKLEESARYFNEDNIPVGTGPHPPKTGETTSYKVYWKLNNNLHELSDLRISVKLPKYVSWDGKERSTAGAVKYLEGTHEVVWDIGRLPVTVYDSSAEWSLKITPQEEDKNTIMVLLPGSSVTARDNETEAELNFTTPAKTTKLEDDDIARGAGVVE</sequence>
<dbReference type="Gene3D" id="2.60.40.1170">
    <property type="entry name" value="Mu homology domain, subdomain B"/>
    <property type="match status" value="1"/>
</dbReference>
<protein>
    <recommendedName>
        <fullName evidence="4">DUF11 domain-containing protein</fullName>
    </recommendedName>
</protein>
<reference evidence="2 3" key="1">
    <citation type="journal article" date="2016" name="Nat. Commun.">
        <title>Thousands of microbial genomes shed light on interconnected biogeochemical processes in an aquifer system.</title>
        <authorList>
            <person name="Anantharaman K."/>
            <person name="Brown C.T."/>
            <person name="Hug L.A."/>
            <person name="Sharon I."/>
            <person name="Castelle C.J."/>
            <person name="Probst A.J."/>
            <person name="Thomas B.C."/>
            <person name="Singh A."/>
            <person name="Wilkins M.J."/>
            <person name="Karaoz U."/>
            <person name="Brodie E.L."/>
            <person name="Williams K.H."/>
            <person name="Hubbard S.S."/>
            <person name="Banfield J.F."/>
        </authorList>
    </citation>
    <scope>NUCLEOTIDE SEQUENCE [LARGE SCALE GENOMIC DNA]</scope>
</reference>
<evidence type="ECO:0000256" key="1">
    <source>
        <dbReference type="SAM" id="Phobius"/>
    </source>
</evidence>
<keyword evidence="1" id="KW-0472">Membrane</keyword>
<accession>A0A1F5SLJ9</accession>
<evidence type="ECO:0000313" key="2">
    <source>
        <dbReference type="EMBL" id="OGF27578.1"/>
    </source>
</evidence>
<comment type="caution">
    <text evidence="2">The sequence shown here is derived from an EMBL/GenBank/DDBJ whole genome shotgun (WGS) entry which is preliminary data.</text>
</comment>
<dbReference type="STRING" id="1797994.A2227_01905"/>
<evidence type="ECO:0000313" key="3">
    <source>
        <dbReference type="Proteomes" id="UP000178367"/>
    </source>
</evidence>
<evidence type="ECO:0008006" key="4">
    <source>
        <dbReference type="Google" id="ProtNLM"/>
    </source>
</evidence>
<name>A0A1F5SLJ9_9BACT</name>
<keyword evidence="1" id="KW-0812">Transmembrane</keyword>
<dbReference type="EMBL" id="MFGB01000007">
    <property type="protein sequence ID" value="OGF27578.1"/>
    <property type="molecule type" value="Genomic_DNA"/>
</dbReference>
<gene>
    <name evidence="2" type="ORF">A2227_01905</name>
</gene>
<organism evidence="2 3">
    <name type="scientific">Candidatus Falkowbacteria bacterium RIFOXYA2_FULL_47_19</name>
    <dbReference type="NCBI Taxonomy" id="1797994"/>
    <lineage>
        <taxon>Bacteria</taxon>
        <taxon>Candidatus Falkowiibacteriota</taxon>
    </lineage>
</organism>
<feature type="transmembrane region" description="Helical" evidence="1">
    <location>
        <begin position="111"/>
        <end position="133"/>
    </location>
</feature>
<dbReference type="Proteomes" id="UP000178367">
    <property type="component" value="Unassembled WGS sequence"/>
</dbReference>